<name>K1RVQ4_9ZZZZ</name>
<evidence type="ECO:0000313" key="1">
    <source>
        <dbReference type="EMBL" id="EKC52537.1"/>
    </source>
</evidence>
<dbReference type="EMBL" id="AJWY01011515">
    <property type="protein sequence ID" value="EKC52537.1"/>
    <property type="molecule type" value="Genomic_DNA"/>
</dbReference>
<reference evidence="1" key="1">
    <citation type="journal article" date="2013" name="Environ. Microbiol.">
        <title>Microbiota from the distal guts of lean and obese adolescents exhibit partial functional redundancy besides clear differences in community structure.</title>
        <authorList>
            <person name="Ferrer M."/>
            <person name="Ruiz A."/>
            <person name="Lanza F."/>
            <person name="Haange S.B."/>
            <person name="Oberbach A."/>
            <person name="Till H."/>
            <person name="Bargiela R."/>
            <person name="Campoy C."/>
            <person name="Segura M.T."/>
            <person name="Richter M."/>
            <person name="von Bergen M."/>
            <person name="Seifert J."/>
            <person name="Suarez A."/>
        </authorList>
    </citation>
    <scope>NUCLEOTIDE SEQUENCE</scope>
</reference>
<proteinExistence type="predicted"/>
<accession>K1RVQ4</accession>
<gene>
    <name evidence="1" type="ORF">LEA_16841</name>
</gene>
<organism evidence="1">
    <name type="scientific">human gut metagenome</name>
    <dbReference type="NCBI Taxonomy" id="408170"/>
    <lineage>
        <taxon>unclassified sequences</taxon>
        <taxon>metagenomes</taxon>
        <taxon>organismal metagenomes</taxon>
    </lineage>
</organism>
<protein>
    <submittedName>
        <fullName evidence="1">Uncharacterized protein</fullName>
    </submittedName>
</protein>
<dbReference type="AlphaFoldDB" id="K1RVQ4"/>
<sequence>MACIGIIGGADGQPQSYVRQLEEKLHAACSALHFEPVEGDIEWRIVFNIKNSNEMSLELI</sequence>
<comment type="caution">
    <text evidence="1">The sequence shown here is derived from an EMBL/GenBank/DDBJ whole genome shotgun (WGS) entry which is preliminary data.</text>
</comment>